<protein>
    <submittedName>
        <fullName evidence="1">Uncharacterized protein</fullName>
    </submittedName>
</protein>
<evidence type="ECO:0000313" key="1">
    <source>
        <dbReference type="EMBL" id="GAC06400.1"/>
    </source>
</evidence>
<accession>A0ABQ0IAS3</accession>
<name>A0ABQ0IAS3_9ALTE</name>
<keyword evidence="2" id="KW-1185">Reference proteome</keyword>
<dbReference type="EMBL" id="BAEK01000059">
    <property type="protein sequence ID" value="GAC06400.1"/>
    <property type="molecule type" value="Genomic_DNA"/>
</dbReference>
<comment type="caution">
    <text evidence="1">The sequence shown here is derived from an EMBL/GenBank/DDBJ whole genome shotgun (WGS) entry which is preliminary data.</text>
</comment>
<reference evidence="1 2" key="1">
    <citation type="journal article" date="2014" name="Environ. Microbiol.">
        <title>Comparative genomics of the marine bacterial genus Glaciecola reveals the high degree of genomic diversity and genomic characteristic for cold adaptation.</title>
        <authorList>
            <person name="Qin Q.L."/>
            <person name="Xie B.B."/>
            <person name="Yu Y."/>
            <person name="Shu Y.L."/>
            <person name="Rong J.C."/>
            <person name="Zhang Y.J."/>
            <person name="Zhao D.L."/>
            <person name="Chen X.L."/>
            <person name="Zhang X.Y."/>
            <person name="Chen B."/>
            <person name="Zhou B.C."/>
            <person name="Zhang Y.Z."/>
        </authorList>
    </citation>
    <scope>NUCLEOTIDE SEQUENCE [LARGE SCALE GENOMIC DNA]</scope>
    <source>
        <strain evidence="1 2">NO2</strain>
    </source>
</reference>
<gene>
    <name evidence="1" type="ORF">GAGA_3567</name>
</gene>
<dbReference type="RefSeq" id="WP_008305264.1">
    <property type="nucleotide sequence ID" value="NZ_BAEK01000059.1"/>
</dbReference>
<proteinExistence type="predicted"/>
<evidence type="ECO:0000313" key="2">
    <source>
        <dbReference type="Proteomes" id="UP000008372"/>
    </source>
</evidence>
<dbReference type="Proteomes" id="UP000008372">
    <property type="component" value="Unassembled WGS sequence"/>
</dbReference>
<organism evidence="1 2">
    <name type="scientific">Paraglaciecola agarilytica NO2</name>
    <dbReference type="NCBI Taxonomy" id="1125747"/>
    <lineage>
        <taxon>Bacteria</taxon>
        <taxon>Pseudomonadati</taxon>
        <taxon>Pseudomonadota</taxon>
        <taxon>Gammaproteobacteria</taxon>
        <taxon>Alteromonadales</taxon>
        <taxon>Alteromonadaceae</taxon>
        <taxon>Paraglaciecola</taxon>
    </lineage>
</organism>
<sequence length="50" mass="5735">MWKNNHSENKQEAALVNLSVLQCLPTPSWNEFSAIGLLMRRKSVDAEYTL</sequence>